<dbReference type="PANTHER" id="PTHR30572">
    <property type="entry name" value="MEMBRANE COMPONENT OF TRANSPORTER-RELATED"/>
    <property type="match status" value="1"/>
</dbReference>
<dbReference type="PANTHER" id="PTHR30572:SF4">
    <property type="entry name" value="ABC TRANSPORTER PERMEASE YTRF"/>
    <property type="match status" value="1"/>
</dbReference>
<evidence type="ECO:0000256" key="6">
    <source>
        <dbReference type="ARBA" id="ARBA00038076"/>
    </source>
</evidence>
<proteinExistence type="inferred from homology"/>
<sequence>MDKMLLDSLICSFRNLGRKKFRSILTISGISIGVASVVLIGSIGAIGKETINKELSSLGLGSLTISTDSKFTDIKMTEEDLESLREAGPVKEAVPIVVQYTNVKMRGLIANTVVWGVDDTEDQVISLEQKYGRMINKNDIASGSDVCVVDYNTAQVFYKRDNIVGKKLELMLGGQYVTLEIVGVAASGGNILQTMVGDMIPSFIYVPYTTVQRYMGDNTFSQIAVTLKDKEHIESDSEYLTAFMNRKYNIERGFKTDNISKQKDTLNNMLNIITMVLSSIAAVSLVVAGLGIMTIMIVSVNERTKEIGIKKSIGATKGIIMTEFLIEAFTISLIGSIIGVGTGMGLVWAGCMFLSIPMTIDFQMMIVSIVMSVAIGVIFGVYPATLAAKLRPVDAFRTE</sequence>
<dbReference type="Proteomes" id="UP000623678">
    <property type="component" value="Unassembled WGS sequence"/>
</dbReference>
<organism evidence="10 11">
    <name type="scientific">Youxingia wuxianensis</name>
    <dbReference type="NCBI Taxonomy" id="2763678"/>
    <lineage>
        <taxon>Bacteria</taxon>
        <taxon>Bacillati</taxon>
        <taxon>Bacillota</taxon>
        <taxon>Clostridia</taxon>
        <taxon>Eubacteriales</taxon>
        <taxon>Oscillospiraceae</taxon>
        <taxon>Youxingia</taxon>
    </lineage>
</organism>
<comment type="subcellular location">
    <subcellularLocation>
        <location evidence="1">Cell membrane</location>
        <topology evidence="1">Multi-pass membrane protein</topology>
    </subcellularLocation>
</comment>
<feature type="transmembrane region" description="Helical" evidence="7">
    <location>
        <begin position="362"/>
        <end position="382"/>
    </location>
</feature>
<evidence type="ECO:0000313" key="10">
    <source>
        <dbReference type="EMBL" id="MBC8584346.1"/>
    </source>
</evidence>
<evidence type="ECO:0000256" key="2">
    <source>
        <dbReference type="ARBA" id="ARBA00022475"/>
    </source>
</evidence>
<keyword evidence="3 7" id="KW-0812">Transmembrane</keyword>
<evidence type="ECO:0000256" key="3">
    <source>
        <dbReference type="ARBA" id="ARBA00022692"/>
    </source>
</evidence>
<feature type="domain" description="ABC3 transporter permease C-terminal" evidence="8">
    <location>
        <begin position="279"/>
        <end position="390"/>
    </location>
</feature>
<feature type="transmembrane region" description="Helical" evidence="7">
    <location>
        <begin position="319"/>
        <end position="350"/>
    </location>
</feature>
<feature type="transmembrane region" description="Helical" evidence="7">
    <location>
        <begin position="21"/>
        <end position="46"/>
    </location>
</feature>
<protein>
    <submittedName>
        <fullName evidence="10">ABC transporter permease</fullName>
    </submittedName>
</protein>
<dbReference type="Pfam" id="PF02687">
    <property type="entry name" value="FtsX"/>
    <property type="match status" value="1"/>
</dbReference>
<evidence type="ECO:0000256" key="4">
    <source>
        <dbReference type="ARBA" id="ARBA00022989"/>
    </source>
</evidence>
<name>A0A926EMD9_9FIRM</name>
<evidence type="ECO:0000259" key="8">
    <source>
        <dbReference type="Pfam" id="PF02687"/>
    </source>
</evidence>
<dbReference type="InterPro" id="IPR025857">
    <property type="entry name" value="MacB_PCD"/>
</dbReference>
<evidence type="ECO:0000256" key="7">
    <source>
        <dbReference type="SAM" id="Phobius"/>
    </source>
</evidence>
<evidence type="ECO:0000259" key="9">
    <source>
        <dbReference type="Pfam" id="PF12704"/>
    </source>
</evidence>
<dbReference type="InterPro" id="IPR003838">
    <property type="entry name" value="ABC3_permease_C"/>
</dbReference>
<keyword evidence="2" id="KW-1003">Cell membrane</keyword>
<dbReference type="Pfam" id="PF12704">
    <property type="entry name" value="MacB_PCD"/>
    <property type="match status" value="1"/>
</dbReference>
<comment type="similarity">
    <text evidence="6">Belongs to the ABC-4 integral membrane protein family.</text>
</comment>
<dbReference type="GO" id="GO:0022857">
    <property type="term" value="F:transmembrane transporter activity"/>
    <property type="evidence" value="ECO:0007669"/>
    <property type="project" value="TreeGrafter"/>
</dbReference>
<dbReference type="EMBL" id="JACRTD010000001">
    <property type="protein sequence ID" value="MBC8584346.1"/>
    <property type="molecule type" value="Genomic_DNA"/>
</dbReference>
<reference evidence="10" key="1">
    <citation type="submission" date="2020-08" db="EMBL/GenBank/DDBJ databases">
        <title>Genome public.</title>
        <authorList>
            <person name="Liu C."/>
            <person name="Sun Q."/>
        </authorList>
    </citation>
    <scope>NUCLEOTIDE SEQUENCE</scope>
    <source>
        <strain evidence="10">NSJ-64</strain>
    </source>
</reference>
<evidence type="ECO:0000256" key="5">
    <source>
        <dbReference type="ARBA" id="ARBA00023136"/>
    </source>
</evidence>
<keyword evidence="4 7" id="KW-1133">Transmembrane helix</keyword>
<evidence type="ECO:0000256" key="1">
    <source>
        <dbReference type="ARBA" id="ARBA00004651"/>
    </source>
</evidence>
<dbReference type="InterPro" id="IPR050250">
    <property type="entry name" value="Macrolide_Exporter_MacB"/>
</dbReference>
<gene>
    <name evidence="10" type="ORF">H8705_01955</name>
</gene>
<keyword evidence="11" id="KW-1185">Reference proteome</keyword>
<comment type="caution">
    <text evidence="10">The sequence shown here is derived from an EMBL/GenBank/DDBJ whole genome shotgun (WGS) entry which is preliminary data.</text>
</comment>
<dbReference type="GO" id="GO:0005886">
    <property type="term" value="C:plasma membrane"/>
    <property type="evidence" value="ECO:0007669"/>
    <property type="project" value="UniProtKB-SubCell"/>
</dbReference>
<dbReference type="AlphaFoldDB" id="A0A926EMD9"/>
<feature type="domain" description="MacB-like periplasmic core" evidence="9">
    <location>
        <begin position="23"/>
        <end position="240"/>
    </location>
</feature>
<feature type="transmembrane region" description="Helical" evidence="7">
    <location>
        <begin position="272"/>
        <end position="298"/>
    </location>
</feature>
<accession>A0A926EMD9</accession>
<evidence type="ECO:0000313" key="11">
    <source>
        <dbReference type="Proteomes" id="UP000623678"/>
    </source>
</evidence>
<keyword evidence="5 7" id="KW-0472">Membrane</keyword>